<dbReference type="RefSeq" id="XP_025346198.1">
    <property type="nucleotide sequence ID" value="XM_025495374.1"/>
</dbReference>
<dbReference type="EMBL" id="KZ819333">
    <property type="protein sequence ID" value="PWN19038.1"/>
    <property type="molecule type" value="Genomic_DNA"/>
</dbReference>
<evidence type="ECO:0000313" key="2">
    <source>
        <dbReference type="EMBL" id="PWN19038.1"/>
    </source>
</evidence>
<dbReference type="Proteomes" id="UP000245942">
    <property type="component" value="Unassembled WGS sequence"/>
</dbReference>
<feature type="region of interest" description="Disordered" evidence="1">
    <location>
        <begin position="1"/>
        <end position="28"/>
    </location>
</feature>
<protein>
    <submittedName>
        <fullName evidence="2">Uncharacterized protein</fullName>
    </submittedName>
</protein>
<name>A0A316U2I6_9BASI</name>
<organism evidence="2 3">
    <name type="scientific">Pseudomicrostroma glucosiphilum</name>
    <dbReference type="NCBI Taxonomy" id="1684307"/>
    <lineage>
        <taxon>Eukaryota</taxon>
        <taxon>Fungi</taxon>
        <taxon>Dikarya</taxon>
        <taxon>Basidiomycota</taxon>
        <taxon>Ustilaginomycotina</taxon>
        <taxon>Exobasidiomycetes</taxon>
        <taxon>Microstromatales</taxon>
        <taxon>Microstromatales incertae sedis</taxon>
        <taxon>Pseudomicrostroma</taxon>
    </lineage>
</organism>
<proteinExistence type="predicted"/>
<evidence type="ECO:0000256" key="1">
    <source>
        <dbReference type="SAM" id="MobiDB-lite"/>
    </source>
</evidence>
<dbReference type="GeneID" id="37017108"/>
<keyword evidence="3" id="KW-1185">Reference proteome</keyword>
<feature type="compositionally biased region" description="Basic and acidic residues" evidence="1">
    <location>
        <begin position="170"/>
        <end position="181"/>
    </location>
</feature>
<sequence>MLRRMFSGWIVQKGKGETGENQPPSPLIHPRRQILFSLEGEKRMTAAPETSQHRGISRSVSRSLRDSDHPPSIFAHGGSLTKCLGEQAERRGPSLAPCTGCASSERARERASARPSARLSDRQAGQADLAQPRPRAQKGQPLENGGGGEGAASSDRRDRTRPCASAVGQRRSEMADGIHEW</sequence>
<dbReference type="AlphaFoldDB" id="A0A316U2I6"/>
<accession>A0A316U2I6</accession>
<gene>
    <name evidence="2" type="ORF">BCV69DRAFT_58927</name>
</gene>
<reference evidence="2 3" key="1">
    <citation type="journal article" date="2018" name="Mol. Biol. Evol.">
        <title>Broad Genomic Sampling Reveals a Smut Pathogenic Ancestry of the Fungal Clade Ustilaginomycotina.</title>
        <authorList>
            <person name="Kijpornyongpan T."/>
            <person name="Mondo S.J."/>
            <person name="Barry K."/>
            <person name="Sandor L."/>
            <person name="Lee J."/>
            <person name="Lipzen A."/>
            <person name="Pangilinan J."/>
            <person name="LaButti K."/>
            <person name="Hainaut M."/>
            <person name="Henrissat B."/>
            <person name="Grigoriev I.V."/>
            <person name="Spatafora J.W."/>
            <person name="Aime M.C."/>
        </authorList>
    </citation>
    <scope>NUCLEOTIDE SEQUENCE [LARGE SCALE GENOMIC DNA]</scope>
    <source>
        <strain evidence="2 3">MCA 4718</strain>
    </source>
</reference>
<evidence type="ECO:0000313" key="3">
    <source>
        <dbReference type="Proteomes" id="UP000245942"/>
    </source>
</evidence>
<feature type="region of interest" description="Disordered" evidence="1">
    <location>
        <begin position="42"/>
        <end position="181"/>
    </location>
</feature>